<dbReference type="Proteomes" id="UP001497480">
    <property type="component" value="Unassembled WGS sequence"/>
</dbReference>
<gene>
    <name evidence="2" type="ORF">LLUT_LOCUS36013</name>
</gene>
<dbReference type="PANTHER" id="PTHR34460:SF2">
    <property type="entry name" value="OS04G0405500 PROTEIN"/>
    <property type="match status" value="1"/>
</dbReference>
<feature type="region of interest" description="Disordered" evidence="1">
    <location>
        <begin position="412"/>
        <end position="446"/>
    </location>
</feature>
<proteinExistence type="predicted"/>
<comment type="caution">
    <text evidence="2">The sequence shown here is derived from an EMBL/GenBank/DDBJ whole genome shotgun (WGS) entry which is preliminary data.</text>
</comment>
<dbReference type="PANTHER" id="PTHR34460">
    <property type="entry name" value="VITELLOGENIN-LIKE PROTEIN"/>
    <property type="match status" value="1"/>
</dbReference>
<organism evidence="2 3">
    <name type="scientific">Lupinus luteus</name>
    <name type="common">European yellow lupine</name>
    <dbReference type="NCBI Taxonomy" id="3873"/>
    <lineage>
        <taxon>Eukaryota</taxon>
        <taxon>Viridiplantae</taxon>
        <taxon>Streptophyta</taxon>
        <taxon>Embryophyta</taxon>
        <taxon>Tracheophyta</taxon>
        <taxon>Spermatophyta</taxon>
        <taxon>Magnoliopsida</taxon>
        <taxon>eudicotyledons</taxon>
        <taxon>Gunneridae</taxon>
        <taxon>Pentapetalae</taxon>
        <taxon>rosids</taxon>
        <taxon>fabids</taxon>
        <taxon>Fabales</taxon>
        <taxon>Fabaceae</taxon>
        <taxon>Papilionoideae</taxon>
        <taxon>50 kb inversion clade</taxon>
        <taxon>genistoids sensu lato</taxon>
        <taxon>core genistoids</taxon>
        <taxon>Genisteae</taxon>
        <taxon>Lupinus</taxon>
    </lineage>
</organism>
<feature type="compositionally biased region" description="Polar residues" evidence="1">
    <location>
        <begin position="431"/>
        <end position="446"/>
    </location>
</feature>
<feature type="region of interest" description="Disordered" evidence="1">
    <location>
        <begin position="58"/>
        <end position="93"/>
    </location>
</feature>
<evidence type="ECO:0000313" key="2">
    <source>
        <dbReference type="EMBL" id="CAL0334953.1"/>
    </source>
</evidence>
<evidence type="ECO:0000256" key="1">
    <source>
        <dbReference type="SAM" id="MobiDB-lite"/>
    </source>
</evidence>
<dbReference type="AlphaFoldDB" id="A0AAV1YME1"/>
<reference evidence="2 3" key="1">
    <citation type="submission" date="2024-03" db="EMBL/GenBank/DDBJ databases">
        <authorList>
            <person name="Martinez-Hernandez J."/>
        </authorList>
    </citation>
    <scope>NUCLEOTIDE SEQUENCE [LARGE SCALE GENOMIC DNA]</scope>
</reference>
<dbReference type="EMBL" id="CAXHTB010000026">
    <property type="protein sequence ID" value="CAL0334953.1"/>
    <property type="molecule type" value="Genomic_DNA"/>
</dbReference>
<accession>A0AAV1YME1</accession>
<evidence type="ECO:0008006" key="4">
    <source>
        <dbReference type="Google" id="ProtNLM"/>
    </source>
</evidence>
<feature type="compositionally biased region" description="Basic and acidic residues" evidence="1">
    <location>
        <begin position="418"/>
        <end position="428"/>
    </location>
</feature>
<evidence type="ECO:0000313" key="3">
    <source>
        <dbReference type="Proteomes" id="UP001497480"/>
    </source>
</evidence>
<sequence length="446" mass="47960">MIHMEENKGGRRVGVVEDDMSDGMQCINHPHRKNNYNNSGGICAFCLQEKLGMLVSSSSSLPIHPSSSSSSPSSSSDSFRSNSVYSSTNPSASASIITTRTTSTLAPTSFSSVKKNGTNANHIHHQHYMRSRLAFLLAKKNKNNKAFTMANSSSSSASASAAAATSDIIFKRSKSTAIARTRGKFLDDDDGDIVIEDFNFSPKKRNWLWSFLYLSSKPSSSKKFDAKSLREKSYGGPRISSVNAASCTSREKCSYGTSSMGRKSNMVVEEEVEDGDSVASASFDRKVSRSRSVGCGSRSFSGDFFDKISTGLGDCTLRRVESQREGINKVSGVVNRHHHFMKERVMCGGLFSGFMMTSSSSNSSASSTYWVSSSAADAMNNSNNNSSNGESAHGRGSGKSWGWAFASPMRAFGTKTSSSKDNKKDASDKNVTPNLSAIPSLLTVSS</sequence>
<protein>
    <recommendedName>
        <fullName evidence="4">Vitellogenin-like protein</fullName>
    </recommendedName>
</protein>
<keyword evidence="3" id="KW-1185">Reference proteome</keyword>
<name>A0AAV1YME1_LUPLU</name>